<feature type="transmembrane region" description="Helical" evidence="2">
    <location>
        <begin position="88"/>
        <end position="105"/>
    </location>
</feature>
<keyword evidence="2" id="KW-1133">Transmembrane helix</keyword>
<gene>
    <name evidence="4" type="ORF">PMEA_00030408</name>
</gene>
<feature type="domain" description="N-acetyltransferase" evidence="3">
    <location>
        <begin position="95"/>
        <end position="242"/>
    </location>
</feature>
<accession>A0AAU9XW98</accession>
<feature type="transmembrane region" description="Helical" evidence="2">
    <location>
        <begin position="62"/>
        <end position="82"/>
    </location>
</feature>
<dbReference type="EMBL" id="CALNXJ010000067">
    <property type="protein sequence ID" value="CAH3158333.1"/>
    <property type="molecule type" value="Genomic_DNA"/>
</dbReference>
<keyword evidence="2" id="KW-0472">Membrane</keyword>
<dbReference type="PANTHER" id="PTHR13947:SF37">
    <property type="entry name" value="LD18367P"/>
    <property type="match status" value="1"/>
</dbReference>
<evidence type="ECO:0000313" key="4">
    <source>
        <dbReference type="EMBL" id="CAH3158333.1"/>
    </source>
</evidence>
<dbReference type="Proteomes" id="UP001159428">
    <property type="component" value="Unassembled WGS sequence"/>
</dbReference>
<evidence type="ECO:0000256" key="2">
    <source>
        <dbReference type="SAM" id="Phobius"/>
    </source>
</evidence>
<dbReference type="InterPro" id="IPR016181">
    <property type="entry name" value="Acyl_CoA_acyltransferase"/>
</dbReference>
<proteinExistence type="predicted"/>
<dbReference type="PANTHER" id="PTHR13947">
    <property type="entry name" value="GNAT FAMILY N-ACETYLTRANSFERASE"/>
    <property type="match status" value="1"/>
</dbReference>
<evidence type="ECO:0000256" key="1">
    <source>
        <dbReference type="ARBA" id="ARBA00022679"/>
    </source>
</evidence>
<protein>
    <recommendedName>
        <fullName evidence="3">N-acetyltransferase domain-containing protein</fullName>
    </recommendedName>
</protein>
<name>A0AAU9XW98_9CNID</name>
<dbReference type="Gene3D" id="3.40.630.30">
    <property type="match status" value="1"/>
</dbReference>
<sequence length="242" mass="28478">MVNDVASWRIRPGENQIGDQSVVDDVNIRSFQSFDQQICQEIFTKCCETWIKDALRMDLPRYCAYVGVESVFTLLSLAFSWSFYTICIYLGIVLITVLIFYLNAFNQGWKFINRSLEEDVKNIKNSYMIQSGSHFWVAVWRDKIVGMIGLFEKESYKLKIAELKRMYVSSKYRGKGVATKLLERAVHYARIHHCDRIFLDTTSAHKDAHRFYRKHGFQLVNVRPFPQLLPTNLRLYDFELEL</sequence>
<evidence type="ECO:0000259" key="3">
    <source>
        <dbReference type="PROSITE" id="PS51186"/>
    </source>
</evidence>
<dbReference type="InterPro" id="IPR000182">
    <property type="entry name" value="GNAT_dom"/>
</dbReference>
<comment type="caution">
    <text evidence="4">The sequence shown here is derived from an EMBL/GenBank/DDBJ whole genome shotgun (WGS) entry which is preliminary data.</text>
</comment>
<dbReference type="SUPFAM" id="SSF55729">
    <property type="entry name" value="Acyl-CoA N-acyltransferases (Nat)"/>
    <property type="match status" value="1"/>
</dbReference>
<keyword evidence="2" id="KW-0812">Transmembrane</keyword>
<reference evidence="4 5" key="1">
    <citation type="submission" date="2022-05" db="EMBL/GenBank/DDBJ databases">
        <authorList>
            <consortium name="Genoscope - CEA"/>
            <person name="William W."/>
        </authorList>
    </citation>
    <scope>NUCLEOTIDE SEQUENCE [LARGE SCALE GENOMIC DNA]</scope>
</reference>
<keyword evidence="1" id="KW-0808">Transferase</keyword>
<organism evidence="4 5">
    <name type="scientific">Pocillopora meandrina</name>
    <dbReference type="NCBI Taxonomy" id="46732"/>
    <lineage>
        <taxon>Eukaryota</taxon>
        <taxon>Metazoa</taxon>
        <taxon>Cnidaria</taxon>
        <taxon>Anthozoa</taxon>
        <taxon>Hexacorallia</taxon>
        <taxon>Scleractinia</taxon>
        <taxon>Astrocoeniina</taxon>
        <taxon>Pocilloporidae</taxon>
        <taxon>Pocillopora</taxon>
    </lineage>
</organism>
<dbReference type="PROSITE" id="PS51186">
    <property type="entry name" value="GNAT"/>
    <property type="match status" value="1"/>
</dbReference>
<dbReference type="CDD" id="cd04301">
    <property type="entry name" value="NAT_SF"/>
    <property type="match status" value="1"/>
</dbReference>
<dbReference type="GO" id="GO:0008080">
    <property type="term" value="F:N-acetyltransferase activity"/>
    <property type="evidence" value="ECO:0007669"/>
    <property type="project" value="InterPro"/>
</dbReference>
<dbReference type="InterPro" id="IPR050769">
    <property type="entry name" value="NAT_camello-type"/>
</dbReference>
<keyword evidence="5" id="KW-1185">Reference proteome</keyword>
<dbReference type="Pfam" id="PF00583">
    <property type="entry name" value="Acetyltransf_1"/>
    <property type="match status" value="1"/>
</dbReference>
<evidence type="ECO:0000313" key="5">
    <source>
        <dbReference type="Proteomes" id="UP001159428"/>
    </source>
</evidence>
<dbReference type="AlphaFoldDB" id="A0AAU9XW98"/>